<dbReference type="EMBL" id="FWXY01000002">
    <property type="protein sequence ID" value="SMC41474.1"/>
    <property type="molecule type" value="Genomic_DNA"/>
</dbReference>
<feature type="coiled-coil region" evidence="2">
    <location>
        <begin position="19"/>
        <end position="46"/>
    </location>
</feature>
<gene>
    <name evidence="3" type="ORF">SAMN02746065_1026</name>
</gene>
<keyword evidence="1 2" id="KW-0175">Coiled coil</keyword>
<sequence>MENEHELLEDKFKDIDEKVDFLIELCQTLQQENEELLGKVKTLEGQIAEKDLSEEHFAKKEAAVQSKIDGLLTKLNTFSETS</sequence>
<reference evidence="3 4" key="1">
    <citation type="submission" date="2017-04" db="EMBL/GenBank/DDBJ databases">
        <authorList>
            <person name="Afonso C.L."/>
            <person name="Miller P.J."/>
            <person name="Scott M.A."/>
            <person name="Spackman E."/>
            <person name="Goraichik I."/>
            <person name="Dimitrov K.M."/>
            <person name="Suarez D.L."/>
            <person name="Swayne D.E."/>
        </authorList>
    </citation>
    <scope>NUCLEOTIDE SEQUENCE [LARGE SCALE GENOMIC DNA]</scope>
    <source>
        <strain evidence="3 4">DSM 3385</strain>
    </source>
</reference>
<organism evidence="3 4">
    <name type="scientific">Desulfocicer vacuolatum DSM 3385</name>
    <dbReference type="NCBI Taxonomy" id="1121400"/>
    <lineage>
        <taxon>Bacteria</taxon>
        <taxon>Pseudomonadati</taxon>
        <taxon>Thermodesulfobacteriota</taxon>
        <taxon>Desulfobacteria</taxon>
        <taxon>Desulfobacterales</taxon>
        <taxon>Desulfobacteraceae</taxon>
        <taxon>Desulfocicer</taxon>
    </lineage>
</organism>
<dbReference type="GO" id="GO:0090529">
    <property type="term" value="P:cell septum assembly"/>
    <property type="evidence" value="ECO:0007669"/>
    <property type="project" value="InterPro"/>
</dbReference>
<evidence type="ECO:0000313" key="4">
    <source>
        <dbReference type="Proteomes" id="UP000192418"/>
    </source>
</evidence>
<proteinExistence type="predicted"/>
<dbReference type="Gene3D" id="1.20.5.340">
    <property type="match status" value="1"/>
</dbReference>
<evidence type="ECO:0008006" key="5">
    <source>
        <dbReference type="Google" id="ProtNLM"/>
    </source>
</evidence>
<dbReference type="RefSeq" id="WP_084066701.1">
    <property type="nucleotide sequence ID" value="NZ_FWXY01000002.1"/>
</dbReference>
<dbReference type="OrthoDB" id="5421149at2"/>
<dbReference type="Pfam" id="PF06005">
    <property type="entry name" value="ZapB"/>
    <property type="match status" value="1"/>
</dbReference>
<dbReference type="Proteomes" id="UP000192418">
    <property type="component" value="Unassembled WGS sequence"/>
</dbReference>
<evidence type="ECO:0000256" key="2">
    <source>
        <dbReference type="SAM" id="Coils"/>
    </source>
</evidence>
<dbReference type="GO" id="GO:0043093">
    <property type="term" value="P:FtsZ-dependent cytokinesis"/>
    <property type="evidence" value="ECO:0007669"/>
    <property type="project" value="InterPro"/>
</dbReference>
<keyword evidence="4" id="KW-1185">Reference proteome</keyword>
<dbReference type="STRING" id="1121400.SAMN02746065_1026"/>
<protein>
    <recommendedName>
        <fullName evidence="5">Cell division protein ZapB</fullName>
    </recommendedName>
</protein>
<accession>A0A1W1YZA9</accession>
<dbReference type="InterPro" id="IPR009252">
    <property type="entry name" value="Cell_div_ZapB"/>
</dbReference>
<dbReference type="GO" id="GO:0005737">
    <property type="term" value="C:cytoplasm"/>
    <property type="evidence" value="ECO:0007669"/>
    <property type="project" value="InterPro"/>
</dbReference>
<evidence type="ECO:0000256" key="1">
    <source>
        <dbReference type="ARBA" id="ARBA00023054"/>
    </source>
</evidence>
<dbReference type="AlphaFoldDB" id="A0A1W1YZA9"/>
<name>A0A1W1YZA9_9BACT</name>
<evidence type="ECO:0000313" key="3">
    <source>
        <dbReference type="EMBL" id="SMC41474.1"/>
    </source>
</evidence>